<dbReference type="AlphaFoldDB" id="A0A9W9LJY0"/>
<keyword evidence="4" id="KW-1185">Reference proteome</keyword>
<feature type="compositionally biased region" description="Low complexity" evidence="1">
    <location>
        <begin position="446"/>
        <end position="502"/>
    </location>
</feature>
<gene>
    <name evidence="3" type="ORF">N7492_006614</name>
</gene>
<dbReference type="OrthoDB" id="4526936at2759"/>
<feature type="region of interest" description="Disordered" evidence="1">
    <location>
        <begin position="446"/>
        <end position="504"/>
    </location>
</feature>
<organism evidence="3 4">
    <name type="scientific">Penicillium capsulatum</name>
    <dbReference type="NCBI Taxonomy" id="69766"/>
    <lineage>
        <taxon>Eukaryota</taxon>
        <taxon>Fungi</taxon>
        <taxon>Dikarya</taxon>
        <taxon>Ascomycota</taxon>
        <taxon>Pezizomycotina</taxon>
        <taxon>Eurotiomycetes</taxon>
        <taxon>Eurotiomycetidae</taxon>
        <taxon>Eurotiales</taxon>
        <taxon>Aspergillaceae</taxon>
        <taxon>Penicillium</taxon>
    </lineage>
</organism>
<reference evidence="3" key="2">
    <citation type="journal article" date="2023" name="IMA Fungus">
        <title>Comparative genomic study of the Penicillium genus elucidates a diverse pangenome and 15 lateral gene transfer events.</title>
        <authorList>
            <person name="Petersen C."/>
            <person name="Sorensen T."/>
            <person name="Nielsen M.R."/>
            <person name="Sondergaard T.E."/>
            <person name="Sorensen J.L."/>
            <person name="Fitzpatrick D.A."/>
            <person name="Frisvad J.C."/>
            <person name="Nielsen K.L."/>
        </authorList>
    </citation>
    <scope>NUCLEOTIDE SEQUENCE</scope>
    <source>
        <strain evidence="3">IBT 21917</strain>
    </source>
</reference>
<protein>
    <recommendedName>
        <fullName evidence="5">Cell wall protein</fullName>
    </recommendedName>
</protein>
<reference evidence="3" key="1">
    <citation type="submission" date="2022-11" db="EMBL/GenBank/DDBJ databases">
        <authorList>
            <person name="Petersen C."/>
        </authorList>
    </citation>
    <scope>NUCLEOTIDE SEQUENCE</scope>
    <source>
        <strain evidence="3">IBT 21917</strain>
    </source>
</reference>
<keyword evidence="2" id="KW-0732">Signal</keyword>
<evidence type="ECO:0000313" key="3">
    <source>
        <dbReference type="EMBL" id="KAJ5161222.1"/>
    </source>
</evidence>
<name>A0A9W9LJY0_9EURO</name>
<proteinExistence type="predicted"/>
<evidence type="ECO:0000256" key="1">
    <source>
        <dbReference type="SAM" id="MobiDB-lite"/>
    </source>
</evidence>
<sequence>MRSTLVLLATLAASVIAHPADVSVDAAVSRRNLDLGIDIGANVVADIGGALDAVLSLGVDANVNILAGLEAHAAAALQGGALGCKSSAIKDEHRKQLKAWLNAHAEIRASLKAFLPAIIGWCEGSVSVLEADVLAALAVYIPGCAEIAAKESLYVTIDGIFDSAKLAASLVLKADLQAKLNAKIAAAAELDVNVKAGLHACAAGGLVTGLSAEVKAGLVAWLKTDACVKVLGLDLKAAIEAWVNAKVHVGLVAAGSISADALSAISVGAAVGAAVEEKGGLSVSAKASIKAFLDAKVAVNLSDNVKLALQAAARGDLAASLKADVRTDLAIWLAGKDCSLGVELKAVVLLWLSVAASAEVSVDLVTGLLGDITGFLTETVIAGLSLNLRGALGLLKAGESLTVLSWETRAELAAFLGGCTSIKLDLIIEIIIQWFTGCQLPGAPAPSSVPSLPSSTPTVSIPVGVSSTGSAPTGPATTGPATTGAASSPAGPAPSGTSPAGSCESCAVESGVSTGSAITSAPAPTAPAVTGATTLSTTTITRMHTVYACK</sequence>
<evidence type="ECO:0008006" key="5">
    <source>
        <dbReference type="Google" id="ProtNLM"/>
    </source>
</evidence>
<comment type="caution">
    <text evidence="3">The sequence shown here is derived from an EMBL/GenBank/DDBJ whole genome shotgun (WGS) entry which is preliminary data.</text>
</comment>
<feature type="chain" id="PRO_5040786917" description="Cell wall protein" evidence="2">
    <location>
        <begin position="18"/>
        <end position="550"/>
    </location>
</feature>
<evidence type="ECO:0000313" key="4">
    <source>
        <dbReference type="Proteomes" id="UP001146351"/>
    </source>
</evidence>
<accession>A0A9W9LJY0</accession>
<feature type="signal peptide" evidence="2">
    <location>
        <begin position="1"/>
        <end position="17"/>
    </location>
</feature>
<evidence type="ECO:0000256" key="2">
    <source>
        <dbReference type="SAM" id="SignalP"/>
    </source>
</evidence>
<dbReference type="Proteomes" id="UP001146351">
    <property type="component" value="Unassembled WGS sequence"/>
</dbReference>
<dbReference type="EMBL" id="JAPQKO010000005">
    <property type="protein sequence ID" value="KAJ5161222.1"/>
    <property type="molecule type" value="Genomic_DNA"/>
</dbReference>